<evidence type="ECO:0000256" key="1">
    <source>
        <dbReference type="SAM" id="MobiDB-lite"/>
    </source>
</evidence>
<feature type="region of interest" description="Disordered" evidence="1">
    <location>
        <begin position="31"/>
        <end position="59"/>
    </location>
</feature>
<organism evidence="2 3">
    <name type="scientific">Luteolibacter soli</name>
    <dbReference type="NCBI Taxonomy" id="3135280"/>
    <lineage>
        <taxon>Bacteria</taxon>
        <taxon>Pseudomonadati</taxon>
        <taxon>Verrucomicrobiota</taxon>
        <taxon>Verrucomicrobiia</taxon>
        <taxon>Verrucomicrobiales</taxon>
        <taxon>Verrucomicrobiaceae</taxon>
        <taxon>Luteolibacter</taxon>
    </lineage>
</organism>
<accession>A0ABU9AU23</accession>
<dbReference type="Gene3D" id="3.40.50.300">
    <property type="entry name" value="P-loop containing nucleotide triphosphate hydrolases"/>
    <property type="match status" value="1"/>
</dbReference>
<protein>
    <recommendedName>
        <fullName evidence="4">IstB-like ATP-binding protein domain-containing protein</fullName>
    </recommendedName>
</protein>
<gene>
    <name evidence="2" type="ORF">WKV53_08445</name>
</gene>
<proteinExistence type="predicted"/>
<sequence>MARRKWMGDCGQAEGTNHRLSSLSSLHEGRWNPFQKWNGSPSKTGTTPLPKSEDKGIPPEGYPHTCKNEFPKIMKTSELASEFETAFPRLFGTLEYHTCTSCGTPESSFDEGGQCDDCWQKSPERQAQIQEEERKHIELCRSIAIRELASEVSPELRDTDTDHPEFNAAAWNRIKGAWDSESSDWLWLHSLSSGRCKSRIAYLLLLEKYAAAISGRVSKMGSTNGRLPGLLWVDGDRLTEACRVRHQYSLGEKVMGAAHDLVEDARTVPFLVIDDLTKRKITGEAASDGLWEVIKHRHEWKLWTVITDNVRPENMEDLLHEKHAPYIIRRLAERCIQVDFDATPSECGQSGQSCESKSGGN</sequence>
<dbReference type="InterPro" id="IPR027417">
    <property type="entry name" value="P-loop_NTPase"/>
</dbReference>
<name>A0ABU9AU23_9BACT</name>
<comment type="caution">
    <text evidence="2">The sequence shown here is derived from an EMBL/GenBank/DDBJ whole genome shotgun (WGS) entry which is preliminary data.</text>
</comment>
<feature type="compositionally biased region" description="Polar residues" evidence="1">
    <location>
        <begin position="35"/>
        <end position="49"/>
    </location>
</feature>
<keyword evidence="3" id="KW-1185">Reference proteome</keyword>
<dbReference type="Proteomes" id="UP001371305">
    <property type="component" value="Unassembled WGS sequence"/>
</dbReference>
<evidence type="ECO:0000313" key="2">
    <source>
        <dbReference type="EMBL" id="MEK7950522.1"/>
    </source>
</evidence>
<reference evidence="2 3" key="1">
    <citation type="submission" date="2024-04" db="EMBL/GenBank/DDBJ databases">
        <title>Luteolibacter sp. isolated from soil.</title>
        <authorList>
            <person name="An J."/>
        </authorList>
    </citation>
    <scope>NUCLEOTIDE SEQUENCE [LARGE SCALE GENOMIC DNA]</scope>
    <source>
        <strain evidence="2 3">Y139</strain>
    </source>
</reference>
<dbReference type="EMBL" id="JBBUKT010000003">
    <property type="protein sequence ID" value="MEK7950522.1"/>
    <property type="molecule type" value="Genomic_DNA"/>
</dbReference>
<evidence type="ECO:0008006" key="4">
    <source>
        <dbReference type="Google" id="ProtNLM"/>
    </source>
</evidence>
<evidence type="ECO:0000313" key="3">
    <source>
        <dbReference type="Proteomes" id="UP001371305"/>
    </source>
</evidence>